<protein>
    <submittedName>
        <fullName evidence="1">16070_t:CDS:1</fullName>
    </submittedName>
</protein>
<accession>A0A9N9EX16</accession>
<proteinExistence type="predicted"/>
<dbReference type="Proteomes" id="UP000789405">
    <property type="component" value="Unassembled WGS sequence"/>
</dbReference>
<evidence type="ECO:0000313" key="1">
    <source>
        <dbReference type="EMBL" id="CAG8690514.1"/>
    </source>
</evidence>
<dbReference type="AlphaFoldDB" id="A0A9N9EX16"/>
<organism evidence="1 2">
    <name type="scientific">Dentiscutata erythropus</name>
    <dbReference type="NCBI Taxonomy" id="1348616"/>
    <lineage>
        <taxon>Eukaryota</taxon>
        <taxon>Fungi</taxon>
        <taxon>Fungi incertae sedis</taxon>
        <taxon>Mucoromycota</taxon>
        <taxon>Glomeromycotina</taxon>
        <taxon>Glomeromycetes</taxon>
        <taxon>Diversisporales</taxon>
        <taxon>Gigasporaceae</taxon>
        <taxon>Dentiscutata</taxon>
    </lineage>
</organism>
<gene>
    <name evidence="1" type="ORF">DERYTH_LOCUS12343</name>
</gene>
<dbReference type="EMBL" id="CAJVPY010008034">
    <property type="protein sequence ID" value="CAG8690514.1"/>
    <property type="molecule type" value="Genomic_DNA"/>
</dbReference>
<reference evidence="1" key="1">
    <citation type="submission" date="2021-06" db="EMBL/GenBank/DDBJ databases">
        <authorList>
            <person name="Kallberg Y."/>
            <person name="Tangrot J."/>
            <person name="Rosling A."/>
        </authorList>
    </citation>
    <scope>NUCLEOTIDE SEQUENCE</scope>
    <source>
        <strain evidence="1">MA453B</strain>
    </source>
</reference>
<comment type="caution">
    <text evidence="1">The sequence shown here is derived from an EMBL/GenBank/DDBJ whole genome shotgun (WGS) entry which is preliminary data.</text>
</comment>
<evidence type="ECO:0000313" key="2">
    <source>
        <dbReference type="Proteomes" id="UP000789405"/>
    </source>
</evidence>
<dbReference type="PROSITE" id="PS51257">
    <property type="entry name" value="PROKAR_LIPOPROTEIN"/>
    <property type="match status" value="1"/>
</dbReference>
<sequence>MKNLKNHAYVYGMIIQSCSGVSIGQIIKGDNHVSYFKNAEIITLISIKDALTTIICNNVEFASIILTGNKEFLQLIFFDKKNIQKELQIKQAHYRCRESIECSIFVNRFEVDDYILKNNSINTRISTIDDVVSIVRFCNKSSATYLRGNYIYSNRLEPKNNHEIVANLENKGANNEAYRRVDCAFFVLDRDICINCKTLRNTLYKIEKQHIDGVQSVKTAHASREILTELVQDTQKRELIRELHDRLKLKFETEEGNISEPLTNIIHNVVDEGKNKEHEDIPNIILKELIQVQSEKLKEVRRGPAVYKAMKSMIRLLLLSTLKSYINETNQHIELLWSQRENKYVGYIDFDDENAEIKAFAYFAIKTMNIHTLNTTLFSLAAKLECVAIHTCESVCDGAAENRRHIKSFDWFAIT</sequence>
<dbReference type="OrthoDB" id="2444511at2759"/>
<keyword evidence="2" id="KW-1185">Reference proteome</keyword>
<name>A0A9N9EX16_9GLOM</name>